<feature type="domain" description="TLDc" evidence="6">
    <location>
        <begin position="171"/>
        <end position="334"/>
    </location>
</feature>
<dbReference type="InterPro" id="IPR006571">
    <property type="entry name" value="TLDc_dom"/>
</dbReference>
<reference evidence="7 9" key="2">
    <citation type="journal article" date="2018" name="Plant J.">
        <title>The Physcomitrella patens chromosome-scale assembly reveals moss genome structure and evolution.</title>
        <authorList>
            <person name="Lang D."/>
            <person name="Ullrich K.K."/>
            <person name="Murat F."/>
            <person name="Fuchs J."/>
            <person name="Jenkins J."/>
            <person name="Haas F.B."/>
            <person name="Piednoel M."/>
            <person name="Gundlach H."/>
            <person name="Van Bel M."/>
            <person name="Meyberg R."/>
            <person name="Vives C."/>
            <person name="Morata J."/>
            <person name="Symeonidi A."/>
            <person name="Hiss M."/>
            <person name="Muchero W."/>
            <person name="Kamisugi Y."/>
            <person name="Saleh O."/>
            <person name="Blanc G."/>
            <person name="Decker E.L."/>
            <person name="van Gessel N."/>
            <person name="Grimwood J."/>
            <person name="Hayes R.D."/>
            <person name="Graham S.W."/>
            <person name="Gunter L.E."/>
            <person name="McDaniel S.F."/>
            <person name="Hoernstein S.N.W."/>
            <person name="Larsson A."/>
            <person name="Li F.W."/>
            <person name="Perroud P.F."/>
            <person name="Phillips J."/>
            <person name="Ranjan P."/>
            <person name="Rokshar D.S."/>
            <person name="Rothfels C.J."/>
            <person name="Schneider L."/>
            <person name="Shu S."/>
            <person name="Stevenson D.W."/>
            <person name="Thummler F."/>
            <person name="Tillich M."/>
            <person name="Villarreal Aguilar J.C."/>
            <person name="Widiez T."/>
            <person name="Wong G.K."/>
            <person name="Wymore A."/>
            <person name="Zhang Y."/>
            <person name="Zimmer A.D."/>
            <person name="Quatrano R.S."/>
            <person name="Mayer K.F.X."/>
            <person name="Goodstein D."/>
            <person name="Casacuberta J.M."/>
            <person name="Vandepoele K."/>
            <person name="Reski R."/>
            <person name="Cuming A.C."/>
            <person name="Tuskan G.A."/>
            <person name="Maumus F."/>
            <person name="Salse J."/>
            <person name="Schmutz J."/>
            <person name="Rensing S.A."/>
        </authorList>
    </citation>
    <scope>NUCLEOTIDE SEQUENCE [LARGE SCALE GENOMIC DNA]</scope>
    <source>
        <strain evidence="8 9">cv. Gransden 2004</strain>
    </source>
</reference>
<gene>
    <name evidence="8" type="primary">LOC112285337</name>
    <name evidence="7" type="ORF">PHYPA_011680</name>
</gene>
<evidence type="ECO:0000313" key="8">
    <source>
        <dbReference type="EnsemblPlants" id="PAC:32966283.CDS.1"/>
    </source>
</evidence>
<organism evidence="7">
    <name type="scientific">Physcomitrium patens</name>
    <name type="common">Spreading-leaved earth moss</name>
    <name type="synonym">Physcomitrella patens</name>
    <dbReference type="NCBI Taxonomy" id="3218"/>
    <lineage>
        <taxon>Eukaryota</taxon>
        <taxon>Viridiplantae</taxon>
        <taxon>Streptophyta</taxon>
        <taxon>Embryophyta</taxon>
        <taxon>Bryophyta</taxon>
        <taxon>Bryophytina</taxon>
        <taxon>Bryopsida</taxon>
        <taxon>Funariidae</taxon>
        <taxon>Funariales</taxon>
        <taxon>Funariaceae</taxon>
        <taxon>Physcomitrium</taxon>
    </lineage>
</organism>
<proteinExistence type="inferred from homology"/>
<evidence type="ECO:0000313" key="9">
    <source>
        <dbReference type="Proteomes" id="UP000006727"/>
    </source>
</evidence>
<dbReference type="EnsemblPlants" id="Pp3c8_17090V3.2">
    <property type="protein sequence ID" value="PAC:32966284.CDS.1"/>
    <property type="gene ID" value="Pp3c8_17090"/>
</dbReference>
<dbReference type="GeneID" id="112285337"/>
<evidence type="ECO:0000256" key="4">
    <source>
        <dbReference type="ARBA" id="ARBA00040604"/>
    </source>
</evidence>
<feature type="region of interest" description="Disordered" evidence="5">
    <location>
        <begin position="141"/>
        <end position="161"/>
    </location>
</feature>
<dbReference type="Gramene" id="Pp3c8_17090V3.1">
    <property type="protein sequence ID" value="PAC:32966283.CDS.1"/>
    <property type="gene ID" value="Pp3c8_17090"/>
</dbReference>
<evidence type="ECO:0000259" key="6">
    <source>
        <dbReference type="PROSITE" id="PS51886"/>
    </source>
</evidence>
<protein>
    <recommendedName>
        <fullName evidence="4">Oxidation resistance protein 1</fullName>
    </recommendedName>
</protein>
<sequence>MRKALLSKPGEWADSVGEKLGRFLPSRRLESQLSRKNSAPNLGSYVSDAGGGVRIGGKQDASGNEDSSKGSPDPEGPDTSSLSAFLINLLSSDKNGRGSSSPRSRLRHQSSEGMEDDANAQSGEFYDVDWLLVDDHVKVSDPVSVPPPRTQKKQLPSIAPDRLPRMSDHSCLLSADLRCSIQPALPTLAKGRRWVLLYSTEKHGMSLLTLYRNSKMTSGPVLLVAGDKSGAVFGGLITAPLEPSPRKKYQGTSDSFVFSNVTGASKIFHPTGVNRYYVLATSDALALGGGSHFALYLDAELLHGSSGECETYGCSCLANNEEFVLKHVELWGFDLTQRHSSFSGSLPITSWS</sequence>
<dbReference type="PROSITE" id="PS51886">
    <property type="entry name" value="TLDC"/>
    <property type="match status" value="1"/>
</dbReference>
<evidence type="ECO:0000256" key="3">
    <source>
        <dbReference type="ARBA" id="ARBA00023128"/>
    </source>
</evidence>
<dbReference type="Pfam" id="PF07534">
    <property type="entry name" value="TLD"/>
    <property type="match status" value="1"/>
</dbReference>
<evidence type="ECO:0000256" key="5">
    <source>
        <dbReference type="SAM" id="MobiDB-lite"/>
    </source>
</evidence>
<dbReference type="OrthoDB" id="26679at2759"/>
<dbReference type="KEGG" id="ppp:112285337"/>
<evidence type="ECO:0000313" key="7">
    <source>
        <dbReference type="EMBL" id="PNR49784.1"/>
    </source>
</evidence>
<dbReference type="EnsemblPlants" id="Pp3c8_17090V3.1">
    <property type="protein sequence ID" value="PAC:32966283.CDS.1"/>
    <property type="gene ID" value="Pp3c8_17090"/>
</dbReference>
<comment type="subcellular location">
    <subcellularLocation>
        <location evidence="1">Mitochondrion</location>
    </subcellularLocation>
</comment>
<feature type="region of interest" description="Disordered" evidence="5">
    <location>
        <begin position="23"/>
        <end position="119"/>
    </location>
</feature>
<evidence type="ECO:0000256" key="1">
    <source>
        <dbReference type="ARBA" id="ARBA00004173"/>
    </source>
</evidence>
<dbReference type="RefSeq" id="XP_024381825.1">
    <property type="nucleotide sequence ID" value="XM_024526057.2"/>
</dbReference>
<dbReference type="FunCoup" id="A0A2K1K7M2">
    <property type="interactions" value="452"/>
</dbReference>
<comment type="similarity">
    <text evidence="2">Belongs to the OXR1 family.</text>
</comment>
<dbReference type="PANTHER" id="PTHR23354:SF62">
    <property type="entry name" value="MUSTARD, ISOFORM V"/>
    <property type="match status" value="1"/>
</dbReference>
<reference evidence="7 9" key="1">
    <citation type="journal article" date="2008" name="Science">
        <title>The Physcomitrella genome reveals evolutionary insights into the conquest of land by plants.</title>
        <authorList>
            <person name="Rensing S."/>
            <person name="Lang D."/>
            <person name="Zimmer A."/>
            <person name="Terry A."/>
            <person name="Salamov A."/>
            <person name="Shapiro H."/>
            <person name="Nishiyama T."/>
            <person name="Perroud P.-F."/>
            <person name="Lindquist E."/>
            <person name="Kamisugi Y."/>
            <person name="Tanahashi T."/>
            <person name="Sakakibara K."/>
            <person name="Fujita T."/>
            <person name="Oishi K."/>
            <person name="Shin-I T."/>
            <person name="Kuroki Y."/>
            <person name="Toyoda A."/>
            <person name="Suzuki Y."/>
            <person name="Hashimoto A."/>
            <person name="Yamaguchi K."/>
            <person name="Sugano A."/>
            <person name="Kohara Y."/>
            <person name="Fujiyama A."/>
            <person name="Anterola A."/>
            <person name="Aoki S."/>
            <person name="Ashton N."/>
            <person name="Barbazuk W.B."/>
            <person name="Barker E."/>
            <person name="Bennetzen J."/>
            <person name="Bezanilla M."/>
            <person name="Blankenship R."/>
            <person name="Cho S.H."/>
            <person name="Dutcher S."/>
            <person name="Estelle M."/>
            <person name="Fawcett J.A."/>
            <person name="Gundlach H."/>
            <person name="Hanada K."/>
            <person name="Heyl A."/>
            <person name="Hicks K.A."/>
            <person name="Hugh J."/>
            <person name="Lohr M."/>
            <person name="Mayer K."/>
            <person name="Melkozernov A."/>
            <person name="Murata T."/>
            <person name="Nelson D."/>
            <person name="Pils B."/>
            <person name="Prigge M."/>
            <person name="Reiss B."/>
            <person name="Renner T."/>
            <person name="Rombauts S."/>
            <person name="Rushton P."/>
            <person name="Sanderfoot A."/>
            <person name="Schween G."/>
            <person name="Shiu S.-H."/>
            <person name="Stueber K."/>
            <person name="Theodoulou F.L."/>
            <person name="Tu H."/>
            <person name="Van de Peer Y."/>
            <person name="Verrier P.J."/>
            <person name="Waters E."/>
            <person name="Wood A."/>
            <person name="Yang L."/>
            <person name="Cove D."/>
            <person name="Cuming A."/>
            <person name="Hasebe M."/>
            <person name="Lucas S."/>
            <person name="Mishler D.B."/>
            <person name="Reski R."/>
            <person name="Grigoriev I."/>
            <person name="Quatrano R.S."/>
            <person name="Boore J.L."/>
        </authorList>
    </citation>
    <scope>NUCLEOTIDE SEQUENCE [LARGE SCALE GENOMIC DNA]</scope>
    <source>
        <strain evidence="8 9">cv. Gransden 2004</strain>
    </source>
</reference>
<evidence type="ECO:0000256" key="2">
    <source>
        <dbReference type="ARBA" id="ARBA00009540"/>
    </source>
</evidence>
<feature type="compositionally biased region" description="Polar residues" evidence="5">
    <location>
        <begin position="78"/>
        <end position="93"/>
    </location>
</feature>
<dbReference type="GO" id="GO:0005739">
    <property type="term" value="C:mitochondrion"/>
    <property type="evidence" value="ECO:0007669"/>
    <property type="project" value="UniProtKB-SubCell"/>
</dbReference>
<feature type="compositionally biased region" description="Polar residues" evidence="5">
    <location>
        <begin position="31"/>
        <end position="41"/>
    </location>
</feature>
<dbReference type="EMBL" id="ABEU02000008">
    <property type="protein sequence ID" value="PNR49784.1"/>
    <property type="molecule type" value="Genomic_DNA"/>
</dbReference>
<dbReference type="PaxDb" id="3218-PP1S114_168V6.1"/>
<reference evidence="8" key="3">
    <citation type="submission" date="2020-12" db="UniProtKB">
        <authorList>
            <consortium name="EnsemblPlants"/>
        </authorList>
    </citation>
    <scope>IDENTIFICATION</scope>
</reference>
<keyword evidence="3" id="KW-0496">Mitochondrion</keyword>
<dbReference type="Proteomes" id="UP000006727">
    <property type="component" value="Chromosome 8"/>
</dbReference>
<dbReference type="STRING" id="3218.A0A2K1K7M2"/>
<keyword evidence="9" id="KW-1185">Reference proteome</keyword>
<name>A0A2K1K7M2_PHYPA</name>
<dbReference type="SMART" id="SM00584">
    <property type="entry name" value="TLDc"/>
    <property type="match status" value="1"/>
</dbReference>
<accession>A0A2K1K7M2</accession>
<dbReference type="AlphaFoldDB" id="A0A2K1K7M2"/>
<dbReference type="Gramene" id="Pp3c8_17090V3.2">
    <property type="protein sequence ID" value="PAC:32966284.CDS.1"/>
    <property type="gene ID" value="Pp3c8_17090"/>
</dbReference>
<dbReference type="PANTHER" id="PTHR23354">
    <property type="entry name" value="NUCLEOLAR PROTEIN 7/ESTROGEN RECEPTOR COACTIVATOR-RELATED"/>
    <property type="match status" value="1"/>
</dbReference>